<dbReference type="InterPro" id="IPR035919">
    <property type="entry name" value="EAL_sf"/>
</dbReference>
<dbReference type="EMBL" id="LPHB01000020">
    <property type="protein sequence ID" value="KWA66312.1"/>
    <property type="molecule type" value="Genomic_DNA"/>
</dbReference>
<feature type="domain" description="EAL" evidence="1">
    <location>
        <begin position="23"/>
        <end position="264"/>
    </location>
</feature>
<evidence type="ECO:0000313" key="3">
    <source>
        <dbReference type="Proteomes" id="UP000068603"/>
    </source>
</evidence>
<dbReference type="Pfam" id="PF00563">
    <property type="entry name" value="EAL"/>
    <property type="match status" value="1"/>
</dbReference>
<dbReference type="AlphaFoldDB" id="A0A108GXW0"/>
<dbReference type="SUPFAM" id="SSF141868">
    <property type="entry name" value="EAL domain-like"/>
    <property type="match status" value="1"/>
</dbReference>
<gene>
    <name evidence="2" type="ORF">WT44_06680</name>
</gene>
<dbReference type="Proteomes" id="UP000068603">
    <property type="component" value="Unassembled WGS sequence"/>
</dbReference>
<dbReference type="PROSITE" id="PS50883">
    <property type="entry name" value="EAL"/>
    <property type="match status" value="1"/>
</dbReference>
<dbReference type="PANTHER" id="PTHR33121">
    <property type="entry name" value="CYCLIC DI-GMP PHOSPHODIESTERASE PDEF"/>
    <property type="match status" value="1"/>
</dbReference>
<dbReference type="PANTHER" id="PTHR33121:SF23">
    <property type="entry name" value="CYCLIC DI-GMP PHOSPHODIESTERASE PDEB"/>
    <property type="match status" value="1"/>
</dbReference>
<proteinExistence type="predicted"/>
<evidence type="ECO:0000313" key="2">
    <source>
        <dbReference type="EMBL" id="KWA66312.1"/>
    </source>
</evidence>
<accession>A0A108GXW0</accession>
<dbReference type="InterPro" id="IPR001633">
    <property type="entry name" value="EAL_dom"/>
</dbReference>
<dbReference type="CDD" id="cd01948">
    <property type="entry name" value="EAL"/>
    <property type="match status" value="1"/>
</dbReference>
<reference evidence="2 3" key="1">
    <citation type="submission" date="2015-11" db="EMBL/GenBank/DDBJ databases">
        <title>Expanding the genomic diversity of Burkholderia species for the development of highly accurate diagnostics.</title>
        <authorList>
            <person name="Sahl J."/>
            <person name="Keim P."/>
            <person name="Wagner D."/>
        </authorList>
    </citation>
    <scope>NUCLEOTIDE SEQUENCE [LARGE SCALE GENOMIC DNA]</scope>
    <source>
        <strain evidence="2 3">MSMB1960WGS</strain>
    </source>
</reference>
<dbReference type="InterPro" id="IPR050706">
    <property type="entry name" value="Cyclic-di-GMP_PDE-like"/>
</dbReference>
<protein>
    <submittedName>
        <fullName evidence="2">Diguanylate phosphodiesterase</fullName>
    </submittedName>
</protein>
<evidence type="ECO:0000259" key="1">
    <source>
        <dbReference type="PROSITE" id="PS50883"/>
    </source>
</evidence>
<organism evidence="2">
    <name type="scientific">Burkholderia stagnalis</name>
    <dbReference type="NCBI Taxonomy" id="1503054"/>
    <lineage>
        <taxon>Bacteria</taxon>
        <taxon>Pseudomonadati</taxon>
        <taxon>Pseudomonadota</taxon>
        <taxon>Betaproteobacteria</taxon>
        <taxon>Burkholderiales</taxon>
        <taxon>Burkholderiaceae</taxon>
        <taxon>Burkholderia</taxon>
        <taxon>Burkholderia cepacia complex</taxon>
    </lineage>
</organism>
<dbReference type="SMART" id="SM00052">
    <property type="entry name" value="EAL"/>
    <property type="match status" value="1"/>
</dbReference>
<dbReference type="STRING" id="1503054.WT74_31015"/>
<dbReference type="Gene3D" id="3.20.20.450">
    <property type="entry name" value="EAL domain"/>
    <property type="match status" value="1"/>
</dbReference>
<sequence length="264" mass="29218">MNADEGRRDATTKTDEADPLFDTGGAHVDLVAACRYIENRLEFAREPVCRTDLSGGELYRECLARFADGPCNLLRPASFLPRISAMGLMRWFDQLVVRRTIDSLRADAHAVYGCNVSATSATEDAGWRAIFDELDDAPSVAKRLVIEITETAPLNPVTGRAFVSRIRQSGCRIAIDDFGVGYSAANHLVVGNPDIVKMDRSMLVLVRHNAVGRYQLRRLVAQAYEHARDIVAEGVENELDRRVMMDAGIPWAQGFHFSGRAHVA</sequence>
<dbReference type="GO" id="GO:0071111">
    <property type="term" value="F:cyclic-guanylate-specific phosphodiesterase activity"/>
    <property type="evidence" value="ECO:0007669"/>
    <property type="project" value="InterPro"/>
</dbReference>
<name>A0A108GXW0_9BURK</name>
<dbReference type="RefSeq" id="WP_060148090.1">
    <property type="nucleotide sequence ID" value="NZ_LPGD01000011.1"/>
</dbReference>
<comment type="caution">
    <text evidence="2">The sequence shown here is derived from an EMBL/GenBank/DDBJ whole genome shotgun (WGS) entry which is preliminary data.</text>
</comment>